<evidence type="ECO:0000313" key="4">
    <source>
        <dbReference type="EMBL" id="KAK9890113.1"/>
    </source>
</evidence>
<dbReference type="Gene3D" id="3.30.40.10">
    <property type="entry name" value="Zinc/RING finger domain, C3HC4 (zinc finger)"/>
    <property type="match status" value="1"/>
</dbReference>
<evidence type="ECO:0000256" key="2">
    <source>
        <dbReference type="ARBA" id="ARBA00022771"/>
    </source>
</evidence>
<keyword evidence="2" id="KW-0863">Zinc-finger</keyword>
<dbReference type="InterPro" id="IPR019786">
    <property type="entry name" value="Zinc_finger_PHD-type_CS"/>
</dbReference>
<protein>
    <recommendedName>
        <fullName evidence="6">PHD-type domain-containing protein</fullName>
    </recommendedName>
</protein>
<evidence type="ECO:0008006" key="6">
    <source>
        <dbReference type="Google" id="ProtNLM"/>
    </source>
</evidence>
<dbReference type="InterPro" id="IPR013083">
    <property type="entry name" value="Znf_RING/FYVE/PHD"/>
</dbReference>
<dbReference type="InterPro" id="IPR011011">
    <property type="entry name" value="Znf_FYVE_PHD"/>
</dbReference>
<dbReference type="GO" id="GO:0008270">
    <property type="term" value="F:zinc ion binding"/>
    <property type="evidence" value="ECO:0007669"/>
    <property type="project" value="UniProtKB-KW"/>
</dbReference>
<proteinExistence type="predicted"/>
<evidence type="ECO:0000313" key="5">
    <source>
        <dbReference type="Proteomes" id="UP001431783"/>
    </source>
</evidence>
<keyword evidence="1" id="KW-0479">Metal-binding</keyword>
<dbReference type="AlphaFoldDB" id="A0AAW1V9L0"/>
<keyword evidence="5" id="KW-1185">Reference proteome</keyword>
<gene>
    <name evidence="4" type="ORF">WA026_008923</name>
</gene>
<dbReference type="Proteomes" id="UP001431783">
    <property type="component" value="Unassembled WGS sequence"/>
</dbReference>
<dbReference type="SUPFAM" id="SSF57903">
    <property type="entry name" value="FYVE/PHD zinc finger"/>
    <property type="match status" value="1"/>
</dbReference>
<name>A0AAW1V9L0_9CUCU</name>
<comment type="caution">
    <text evidence="4">The sequence shown here is derived from an EMBL/GenBank/DDBJ whole genome shotgun (WGS) entry which is preliminary data.</text>
</comment>
<sequence length="367" mass="42316">MAAETSEIEKCSKCLIEFNGDKAIGCEGKCKRWFHLKCCELNNKDFNFIKNCKGVKWFCQICYGESEVMGNILKALELLNQKVNTLECNQEKILQEKYRVESSAPKNEEKSKGSKCALIVEAKSTEINKSSDDIKRAIKDAIKPEDLKIGVKNMKKISNDRVAITCNKKSEMNELKQQVETKLGEICKVTEAKTRNPTIKVVGINENLNREQLKEVILKQNEIKLTHADDLTVIALYKTKKHKWSTALLETKPYVFKQIIQMEKLKIGWSMCSIYEHFNILRCHKCGGYNHKSVDCKNKEVCGICSSENHKTNVCNMNKSRCINCSTVNKKYNLNLNEEHTVFNIKCEVYLKKLEQCRRRTEYVINE</sequence>
<organism evidence="4 5">
    <name type="scientific">Henosepilachna vigintioctopunctata</name>
    <dbReference type="NCBI Taxonomy" id="420089"/>
    <lineage>
        <taxon>Eukaryota</taxon>
        <taxon>Metazoa</taxon>
        <taxon>Ecdysozoa</taxon>
        <taxon>Arthropoda</taxon>
        <taxon>Hexapoda</taxon>
        <taxon>Insecta</taxon>
        <taxon>Pterygota</taxon>
        <taxon>Neoptera</taxon>
        <taxon>Endopterygota</taxon>
        <taxon>Coleoptera</taxon>
        <taxon>Polyphaga</taxon>
        <taxon>Cucujiformia</taxon>
        <taxon>Coccinelloidea</taxon>
        <taxon>Coccinellidae</taxon>
        <taxon>Epilachninae</taxon>
        <taxon>Epilachnini</taxon>
        <taxon>Henosepilachna</taxon>
    </lineage>
</organism>
<evidence type="ECO:0000256" key="1">
    <source>
        <dbReference type="ARBA" id="ARBA00022723"/>
    </source>
</evidence>
<dbReference type="EMBL" id="JARQZJ010000124">
    <property type="protein sequence ID" value="KAK9890113.1"/>
    <property type="molecule type" value="Genomic_DNA"/>
</dbReference>
<keyword evidence="3" id="KW-0862">Zinc</keyword>
<reference evidence="4 5" key="1">
    <citation type="submission" date="2023-03" db="EMBL/GenBank/DDBJ databases">
        <title>Genome insight into feeding habits of ladybird beetles.</title>
        <authorList>
            <person name="Li H.-S."/>
            <person name="Huang Y.-H."/>
            <person name="Pang H."/>
        </authorList>
    </citation>
    <scope>NUCLEOTIDE SEQUENCE [LARGE SCALE GENOMIC DNA]</scope>
    <source>
        <strain evidence="4">SYSU_2023b</strain>
        <tissue evidence="4">Whole body</tissue>
    </source>
</reference>
<accession>A0AAW1V9L0</accession>
<evidence type="ECO:0000256" key="3">
    <source>
        <dbReference type="ARBA" id="ARBA00022833"/>
    </source>
</evidence>
<dbReference type="PROSITE" id="PS01359">
    <property type="entry name" value="ZF_PHD_1"/>
    <property type="match status" value="1"/>
</dbReference>